<feature type="transmembrane region" description="Helical" evidence="3">
    <location>
        <begin position="205"/>
        <end position="229"/>
    </location>
</feature>
<reference evidence="5" key="1">
    <citation type="journal article" date="2021" name="Genome Biol. Evol.">
        <title>A High-Quality Reference Genome for a Parasitic Bivalve with Doubly Uniparental Inheritance (Bivalvia: Unionida).</title>
        <authorList>
            <person name="Smith C.H."/>
        </authorList>
    </citation>
    <scope>NUCLEOTIDE SEQUENCE</scope>
    <source>
        <strain evidence="5">CHS0354</strain>
    </source>
</reference>
<keyword evidence="3" id="KW-1133">Transmembrane helix</keyword>
<dbReference type="Gene3D" id="2.60.120.290">
    <property type="entry name" value="Spermadhesin, CUB domain"/>
    <property type="match status" value="1"/>
</dbReference>
<dbReference type="AlphaFoldDB" id="A0AAE0SFW6"/>
<dbReference type="CDD" id="cd00112">
    <property type="entry name" value="LDLa"/>
    <property type="match status" value="1"/>
</dbReference>
<keyword evidence="1" id="KW-1015">Disulfide bond</keyword>
<comment type="caution">
    <text evidence="5">The sequence shown here is derived from an EMBL/GenBank/DDBJ whole genome shotgun (WGS) entry which is preliminary data.</text>
</comment>
<keyword evidence="3" id="KW-0472">Membrane</keyword>
<keyword evidence="6" id="KW-1185">Reference proteome</keyword>
<evidence type="ECO:0000256" key="2">
    <source>
        <dbReference type="PROSITE-ProRule" id="PRU00124"/>
    </source>
</evidence>
<dbReference type="Pfam" id="PF00431">
    <property type="entry name" value="CUB"/>
    <property type="match status" value="1"/>
</dbReference>
<dbReference type="PROSITE" id="PS50068">
    <property type="entry name" value="LDLRA_2"/>
    <property type="match status" value="1"/>
</dbReference>
<evidence type="ECO:0000256" key="1">
    <source>
        <dbReference type="ARBA" id="ARBA00023157"/>
    </source>
</evidence>
<dbReference type="PROSITE" id="PS01180">
    <property type="entry name" value="CUB"/>
    <property type="match status" value="1"/>
</dbReference>
<dbReference type="SUPFAM" id="SSF49854">
    <property type="entry name" value="Spermadhesin, CUB domain"/>
    <property type="match status" value="1"/>
</dbReference>
<dbReference type="Proteomes" id="UP001195483">
    <property type="component" value="Unassembled WGS sequence"/>
</dbReference>
<protein>
    <recommendedName>
        <fullName evidence="4">CUB domain-containing protein</fullName>
    </recommendedName>
</protein>
<comment type="caution">
    <text evidence="2">Lacks conserved residue(s) required for the propagation of feature annotation.</text>
</comment>
<dbReference type="SUPFAM" id="SSF57424">
    <property type="entry name" value="LDL receptor-like module"/>
    <property type="match status" value="1"/>
</dbReference>
<organism evidence="5 6">
    <name type="scientific">Potamilus streckersoni</name>
    <dbReference type="NCBI Taxonomy" id="2493646"/>
    <lineage>
        <taxon>Eukaryota</taxon>
        <taxon>Metazoa</taxon>
        <taxon>Spiralia</taxon>
        <taxon>Lophotrochozoa</taxon>
        <taxon>Mollusca</taxon>
        <taxon>Bivalvia</taxon>
        <taxon>Autobranchia</taxon>
        <taxon>Heteroconchia</taxon>
        <taxon>Palaeoheterodonta</taxon>
        <taxon>Unionida</taxon>
        <taxon>Unionoidea</taxon>
        <taxon>Unionidae</taxon>
        <taxon>Ambleminae</taxon>
        <taxon>Lampsilini</taxon>
        <taxon>Potamilus</taxon>
    </lineage>
</organism>
<dbReference type="SMART" id="SM00192">
    <property type="entry name" value="LDLa"/>
    <property type="match status" value="1"/>
</dbReference>
<reference evidence="5" key="3">
    <citation type="submission" date="2023-05" db="EMBL/GenBank/DDBJ databases">
        <authorList>
            <person name="Smith C.H."/>
        </authorList>
    </citation>
    <scope>NUCLEOTIDE SEQUENCE</scope>
    <source>
        <strain evidence="5">CHS0354</strain>
        <tissue evidence="5">Mantle</tissue>
    </source>
</reference>
<dbReference type="Gene3D" id="4.10.400.10">
    <property type="entry name" value="Low-density Lipoprotein Receptor"/>
    <property type="match status" value="1"/>
</dbReference>
<name>A0AAE0SFW6_9BIVA</name>
<accession>A0AAE0SFW6</accession>
<sequence>MKCNMGSGIFELLIIIWIGAYFQRTRATTKMYFMEDHCGGMVDFAQDDTSAASVQLTNNISYNNNLDCTFQIRAHRGKRLMIRFLNMDIEWGATCSDDYLIIFDGQIQDGKGVQGLRRRICGSVAPRDTYTTSGEIATLKFRSNAYLSDEGFHILLTAYRSSDSSCYMNEYQCRASLRCIENNLKCDQYDNCGDGSDECWTASSAIIGCIVGASVTVCLFTGLVVYCCCKRNKKPALEKERQEDESGSPGNISYSGYSLTNKPFTSSIAKTPSYNYSYSSRTAPSQIWITVPPSSSYGGVTKFS</sequence>
<dbReference type="EMBL" id="JAEAOA010001235">
    <property type="protein sequence ID" value="KAK3590996.1"/>
    <property type="molecule type" value="Genomic_DNA"/>
</dbReference>
<dbReference type="PANTHER" id="PTHR24652">
    <property type="entry name" value="LOW-DENSITY LIPOPROTEIN RECEPTOR CLASS A DOMAIN-CONTAINING PROTEIN 2"/>
    <property type="match status" value="1"/>
</dbReference>
<dbReference type="InterPro" id="IPR000859">
    <property type="entry name" value="CUB_dom"/>
</dbReference>
<evidence type="ECO:0000313" key="6">
    <source>
        <dbReference type="Proteomes" id="UP001195483"/>
    </source>
</evidence>
<keyword evidence="3" id="KW-0812">Transmembrane</keyword>
<dbReference type="InterPro" id="IPR036055">
    <property type="entry name" value="LDL_receptor-like_sf"/>
</dbReference>
<evidence type="ECO:0000313" key="5">
    <source>
        <dbReference type="EMBL" id="KAK3590996.1"/>
    </source>
</evidence>
<evidence type="ECO:0000256" key="3">
    <source>
        <dbReference type="SAM" id="Phobius"/>
    </source>
</evidence>
<dbReference type="InterPro" id="IPR002172">
    <property type="entry name" value="LDrepeatLR_classA_rpt"/>
</dbReference>
<reference evidence="5" key="2">
    <citation type="journal article" date="2021" name="Genome Biol. Evol.">
        <title>Developing a high-quality reference genome for a parasitic bivalve with doubly uniparental inheritance (Bivalvia: Unionida).</title>
        <authorList>
            <person name="Smith C.H."/>
        </authorList>
    </citation>
    <scope>NUCLEOTIDE SEQUENCE</scope>
    <source>
        <strain evidence="5">CHS0354</strain>
        <tissue evidence="5">Mantle</tissue>
    </source>
</reference>
<dbReference type="InterPro" id="IPR042333">
    <property type="entry name" value="LRAD2/Mig-13-like"/>
</dbReference>
<feature type="domain" description="CUB" evidence="4">
    <location>
        <begin position="38"/>
        <end position="159"/>
    </location>
</feature>
<proteinExistence type="predicted"/>
<dbReference type="InterPro" id="IPR035914">
    <property type="entry name" value="Sperma_CUB_dom_sf"/>
</dbReference>
<evidence type="ECO:0000259" key="4">
    <source>
        <dbReference type="PROSITE" id="PS01180"/>
    </source>
</evidence>
<gene>
    <name evidence="5" type="ORF">CHS0354_020354</name>
</gene>
<dbReference type="CDD" id="cd00041">
    <property type="entry name" value="CUB"/>
    <property type="match status" value="1"/>
</dbReference>
<dbReference type="SMART" id="SM00042">
    <property type="entry name" value="CUB"/>
    <property type="match status" value="1"/>
</dbReference>
<dbReference type="Pfam" id="PF00057">
    <property type="entry name" value="Ldl_recept_a"/>
    <property type="match status" value="1"/>
</dbReference>
<dbReference type="PANTHER" id="PTHR24652:SF69">
    <property type="entry name" value="CUB DOMAIN-CONTAINING PROTEIN"/>
    <property type="match status" value="1"/>
</dbReference>